<accession>A0ABW0RJM7</accession>
<proteinExistence type="predicted"/>
<keyword evidence="2" id="KW-0378">Hydrolase</keyword>
<dbReference type="InterPro" id="IPR027434">
    <property type="entry name" value="Homing_endonucl"/>
</dbReference>
<dbReference type="PROSITE" id="PS50819">
    <property type="entry name" value="INTEIN_ENDONUCLEASE"/>
    <property type="match status" value="1"/>
</dbReference>
<evidence type="ECO:0000313" key="2">
    <source>
        <dbReference type="EMBL" id="MFC5543127.1"/>
    </source>
</evidence>
<dbReference type="InterPro" id="IPR004042">
    <property type="entry name" value="Intein_endonuc_central"/>
</dbReference>
<gene>
    <name evidence="2" type="ORF">ACFPOH_15570</name>
</gene>
<dbReference type="SUPFAM" id="SSF55608">
    <property type="entry name" value="Homing endonucleases"/>
    <property type="match status" value="2"/>
</dbReference>
<keyword evidence="2" id="KW-0540">Nuclease</keyword>
<dbReference type="InterPro" id="IPR004860">
    <property type="entry name" value="LAGLIDADG_dom"/>
</dbReference>
<dbReference type="EMBL" id="JBHSNQ010000190">
    <property type="protein sequence ID" value="MFC5543127.1"/>
    <property type="molecule type" value="Genomic_DNA"/>
</dbReference>
<organism evidence="2 3">
    <name type="scientific">Ureibacillus suwonensis</name>
    <dbReference type="NCBI Taxonomy" id="313007"/>
    <lineage>
        <taxon>Bacteria</taxon>
        <taxon>Bacillati</taxon>
        <taxon>Bacillota</taxon>
        <taxon>Bacilli</taxon>
        <taxon>Bacillales</taxon>
        <taxon>Caryophanaceae</taxon>
        <taxon>Ureibacillus</taxon>
    </lineage>
</organism>
<evidence type="ECO:0000259" key="1">
    <source>
        <dbReference type="PROSITE" id="PS50819"/>
    </source>
</evidence>
<feature type="domain" description="DOD-type homing endonuclease" evidence="1">
    <location>
        <begin position="24"/>
        <end position="153"/>
    </location>
</feature>
<keyword evidence="2" id="KW-0255">Endonuclease</keyword>
<protein>
    <submittedName>
        <fullName evidence="2">LAGLIDADG family homing endonuclease</fullName>
    </submittedName>
</protein>
<reference evidence="3" key="1">
    <citation type="journal article" date="2019" name="Int. J. Syst. Evol. Microbiol.">
        <title>The Global Catalogue of Microorganisms (GCM) 10K type strain sequencing project: providing services to taxonomists for standard genome sequencing and annotation.</title>
        <authorList>
            <consortium name="The Broad Institute Genomics Platform"/>
            <consortium name="The Broad Institute Genome Sequencing Center for Infectious Disease"/>
            <person name="Wu L."/>
            <person name="Ma J."/>
        </authorList>
    </citation>
    <scope>NUCLEOTIDE SEQUENCE [LARGE SCALE GENOMIC DNA]</scope>
    <source>
        <strain evidence="3">CCUG 56331</strain>
    </source>
</reference>
<comment type="caution">
    <text evidence="2">The sequence shown here is derived from an EMBL/GenBank/DDBJ whole genome shotgun (WGS) entry which is preliminary data.</text>
</comment>
<dbReference type="Pfam" id="PF14528">
    <property type="entry name" value="LAGLIDADG_3"/>
    <property type="match status" value="2"/>
</dbReference>
<dbReference type="RefSeq" id="WP_390310548.1">
    <property type="nucleotide sequence ID" value="NZ_JBHSNQ010000190.1"/>
</dbReference>
<evidence type="ECO:0000313" key="3">
    <source>
        <dbReference type="Proteomes" id="UP001595978"/>
    </source>
</evidence>
<dbReference type="Proteomes" id="UP001595978">
    <property type="component" value="Unassembled WGS sequence"/>
</dbReference>
<name>A0ABW0RJM7_9BACL</name>
<dbReference type="GO" id="GO:0004519">
    <property type="term" value="F:endonuclease activity"/>
    <property type="evidence" value="ECO:0007669"/>
    <property type="project" value="UniProtKB-KW"/>
</dbReference>
<sequence>MGQPRKHKVNEDFFKVWTDEMAWVLGLFVTDGTVNNRLNTIYFSQKEERILKLIANYMEADYVIVPPGKTRTVPVLVIHSREIKRDLERLGITANKSLSLKFPPVPDQYLPSFIRGVIDGDGWIQDRGYVMNITTASAEFANGLYNVIVAWELRSEISIEKTRSGRDIYRVWVKGKDSLSKLAKIIYSNCSENFIPYKKERLIQWFKK</sequence>
<dbReference type="Gene3D" id="3.10.28.10">
    <property type="entry name" value="Homing endonucleases"/>
    <property type="match status" value="1"/>
</dbReference>
<keyword evidence="3" id="KW-1185">Reference proteome</keyword>